<dbReference type="EMBL" id="QMFB01000005">
    <property type="protein sequence ID" value="RAV21338.1"/>
    <property type="molecule type" value="Genomic_DNA"/>
</dbReference>
<comment type="caution">
    <text evidence="2">The sequence shown here is derived from an EMBL/GenBank/DDBJ whole genome shotgun (WGS) entry which is preliminary data.</text>
</comment>
<dbReference type="OrthoDB" id="9804010at2"/>
<accession>A0A329MPE1</accession>
<keyword evidence="1" id="KW-0472">Membrane</keyword>
<dbReference type="RefSeq" id="WP_113031042.1">
    <property type="nucleotide sequence ID" value="NZ_QMFB01000005.1"/>
</dbReference>
<gene>
    <name evidence="2" type="ORF">DQG23_11835</name>
</gene>
<keyword evidence="1" id="KW-0812">Transmembrane</keyword>
<sequence length="148" mass="16014">MANGGNELLVKAEWLGKRQFRAKGASGFDVIMDASVANGGESSGNRPMELVLMSVIGCMGMGVAGVLDKMRKPPKALEIEVEGTRSAEHPKRLTEIKLTFRVQGDMAPERLWRAVQLELEKYCPVVASLNAAVIPHIVLNGTSVTPNR</sequence>
<dbReference type="AlphaFoldDB" id="A0A329MPE1"/>
<reference evidence="2 3" key="1">
    <citation type="journal article" date="2009" name="Int. J. Syst. Evol. Microbiol.">
        <title>Paenibacillus contaminans sp. nov., isolated from a contaminated laboratory plate.</title>
        <authorList>
            <person name="Chou J.H."/>
            <person name="Lee J.H."/>
            <person name="Lin M.C."/>
            <person name="Chang P.S."/>
            <person name="Arun A.B."/>
            <person name="Young C.C."/>
            <person name="Chen W.M."/>
        </authorList>
    </citation>
    <scope>NUCLEOTIDE SEQUENCE [LARGE SCALE GENOMIC DNA]</scope>
    <source>
        <strain evidence="2 3">CKOBP-6</strain>
    </source>
</reference>
<dbReference type="PANTHER" id="PTHR34352:SF1">
    <property type="entry name" value="PROTEIN YHFA"/>
    <property type="match status" value="1"/>
</dbReference>
<keyword evidence="1" id="KW-1133">Transmembrane helix</keyword>
<dbReference type="InterPro" id="IPR036102">
    <property type="entry name" value="OsmC/Ohrsf"/>
</dbReference>
<dbReference type="Pfam" id="PF02566">
    <property type="entry name" value="OsmC"/>
    <property type="match status" value="1"/>
</dbReference>
<dbReference type="InterPro" id="IPR003718">
    <property type="entry name" value="OsmC/Ohr_fam"/>
</dbReference>
<evidence type="ECO:0000256" key="1">
    <source>
        <dbReference type="SAM" id="Phobius"/>
    </source>
</evidence>
<dbReference type="Proteomes" id="UP000250369">
    <property type="component" value="Unassembled WGS sequence"/>
</dbReference>
<proteinExistence type="predicted"/>
<keyword evidence="3" id="KW-1185">Reference proteome</keyword>
<feature type="transmembrane region" description="Helical" evidence="1">
    <location>
        <begin position="50"/>
        <end position="67"/>
    </location>
</feature>
<dbReference type="PANTHER" id="PTHR34352">
    <property type="entry name" value="PROTEIN YHFA"/>
    <property type="match status" value="1"/>
</dbReference>
<dbReference type="SUPFAM" id="SSF82784">
    <property type="entry name" value="OsmC-like"/>
    <property type="match status" value="1"/>
</dbReference>
<protein>
    <submittedName>
        <fullName evidence="2">OsmC family peroxiredoxin</fullName>
    </submittedName>
</protein>
<name>A0A329MPE1_9BACL</name>
<dbReference type="InterPro" id="IPR015946">
    <property type="entry name" value="KH_dom-like_a/b"/>
</dbReference>
<evidence type="ECO:0000313" key="3">
    <source>
        <dbReference type="Proteomes" id="UP000250369"/>
    </source>
</evidence>
<evidence type="ECO:0000313" key="2">
    <source>
        <dbReference type="EMBL" id="RAV21338.1"/>
    </source>
</evidence>
<organism evidence="2 3">
    <name type="scientific">Paenibacillus contaminans</name>
    <dbReference type="NCBI Taxonomy" id="450362"/>
    <lineage>
        <taxon>Bacteria</taxon>
        <taxon>Bacillati</taxon>
        <taxon>Bacillota</taxon>
        <taxon>Bacilli</taxon>
        <taxon>Bacillales</taxon>
        <taxon>Paenibacillaceae</taxon>
        <taxon>Paenibacillus</taxon>
    </lineage>
</organism>
<dbReference type="Gene3D" id="3.30.300.20">
    <property type="match status" value="1"/>
</dbReference>